<gene>
    <name evidence="2" type="ORF">GXW71_33650</name>
</gene>
<dbReference type="Proteomes" id="UP001196870">
    <property type="component" value="Unassembled WGS sequence"/>
</dbReference>
<dbReference type="EMBL" id="JAAGBB010000101">
    <property type="protein sequence ID" value="MBR0669343.1"/>
    <property type="molecule type" value="Genomic_DNA"/>
</dbReference>
<keyword evidence="3" id="KW-1185">Reference proteome</keyword>
<accession>A0ABS5F9V5</accession>
<dbReference type="SUPFAM" id="SSF47413">
    <property type="entry name" value="lambda repressor-like DNA-binding domains"/>
    <property type="match status" value="1"/>
</dbReference>
<evidence type="ECO:0000313" key="2">
    <source>
        <dbReference type="EMBL" id="MBR0669343.1"/>
    </source>
</evidence>
<dbReference type="Gene3D" id="1.10.260.40">
    <property type="entry name" value="lambda repressor-like DNA-binding domains"/>
    <property type="match status" value="1"/>
</dbReference>
<reference evidence="3" key="1">
    <citation type="journal article" date="2021" name="Syst. Appl. Microbiol.">
        <title>Roseomonas hellenica sp. nov., isolated from roots of wild-growing Alkanna tinctoria.</title>
        <authorList>
            <person name="Rat A."/>
            <person name="Naranjo H.D."/>
            <person name="Lebbe L."/>
            <person name="Cnockaert M."/>
            <person name="Krigas N."/>
            <person name="Grigoriadou K."/>
            <person name="Maloupa E."/>
            <person name="Willems A."/>
        </authorList>
    </citation>
    <scope>NUCLEOTIDE SEQUENCE [LARGE SCALE GENOMIC DNA]</scope>
    <source>
        <strain evidence="3">LMG 31523</strain>
    </source>
</reference>
<dbReference type="RefSeq" id="WP_211858295.1">
    <property type="nucleotide sequence ID" value="NZ_JAAGBB010000101.1"/>
</dbReference>
<organism evidence="2 3">
    <name type="scientific">Plastoroseomonas hellenica</name>
    <dbReference type="NCBI Taxonomy" id="2687306"/>
    <lineage>
        <taxon>Bacteria</taxon>
        <taxon>Pseudomonadati</taxon>
        <taxon>Pseudomonadota</taxon>
        <taxon>Alphaproteobacteria</taxon>
        <taxon>Acetobacterales</taxon>
        <taxon>Acetobacteraceae</taxon>
        <taxon>Plastoroseomonas</taxon>
    </lineage>
</organism>
<feature type="domain" description="HTH cro/C1-type" evidence="1">
    <location>
        <begin position="9"/>
        <end position="63"/>
    </location>
</feature>
<sequence>MDQHIAARLRERRLVMGLSQADLAALIGVSYQQLQKYETAENRIAAGRLYEIARSLRTPVAWFYEGLERWEVHWSAHHPLVQELVQSFSQIEDEAQQQAVIQMIRALTPRERVSGA</sequence>
<dbReference type="InterPro" id="IPR010982">
    <property type="entry name" value="Lambda_DNA-bd_dom_sf"/>
</dbReference>
<dbReference type="Pfam" id="PF01381">
    <property type="entry name" value="HTH_3"/>
    <property type="match status" value="1"/>
</dbReference>
<proteinExistence type="predicted"/>
<comment type="caution">
    <text evidence="2">The sequence shown here is derived from an EMBL/GenBank/DDBJ whole genome shotgun (WGS) entry which is preliminary data.</text>
</comment>
<evidence type="ECO:0000313" key="3">
    <source>
        <dbReference type="Proteomes" id="UP001196870"/>
    </source>
</evidence>
<name>A0ABS5F9V5_9PROT</name>
<dbReference type="InterPro" id="IPR001387">
    <property type="entry name" value="Cro/C1-type_HTH"/>
</dbReference>
<evidence type="ECO:0000259" key="1">
    <source>
        <dbReference type="PROSITE" id="PS50943"/>
    </source>
</evidence>
<protein>
    <submittedName>
        <fullName evidence="2">Helix-turn-helix transcriptional regulator</fullName>
    </submittedName>
</protein>
<dbReference type="SMART" id="SM00530">
    <property type="entry name" value="HTH_XRE"/>
    <property type="match status" value="1"/>
</dbReference>
<dbReference type="PROSITE" id="PS50943">
    <property type="entry name" value="HTH_CROC1"/>
    <property type="match status" value="1"/>
</dbReference>
<dbReference type="CDD" id="cd00093">
    <property type="entry name" value="HTH_XRE"/>
    <property type="match status" value="1"/>
</dbReference>